<evidence type="ECO:0000256" key="1">
    <source>
        <dbReference type="ARBA" id="ARBA00004651"/>
    </source>
</evidence>
<dbReference type="GO" id="GO:0050660">
    <property type="term" value="F:flavin adenine dinucleotide binding"/>
    <property type="evidence" value="ECO:0007669"/>
    <property type="project" value="InterPro"/>
</dbReference>
<keyword evidence="5" id="KW-0677">Repeat</keyword>
<dbReference type="InterPro" id="IPR005170">
    <property type="entry name" value="Transptr-assoc_dom"/>
</dbReference>
<dbReference type="Proteomes" id="UP000193711">
    <property type="component" value="Unassembled WGS sequence"/>
</dbReference>
<dbReference type="InterPro" id="IPR000644">
    <property type="entry name" value="CBS_dom"/>
</dbReference>
<proteinExistence type="inferred from homology"/>
<evidence type="ECO:0000259" key="14">
    <source>
        <dbReference type="PROSITE" id="PS51846"/>
    </source>
</evidence>
<keyword evidence="8 10" id="KW-0472">Membrane</keyword>
<keyword evidence="3" id="KW-1003">Cell membrane</keyword>
<dbReference type="GO" id="GO:0005886">
    <property type="term" value="C:plasma membrane"/>
    <property type="evidence" value="ECO:0007669"/>
    <property type="project" value="UniProtKB-SubCell"/>
</dbReference>
<reference evidence="16" key="1">
    <citation type="submission" date="2017-04" db="EMBL/GenBank/DDBJ databases">
        <authorList>
            <person name="Varghese N."/>
            <person name="Submissions S."/>
        </authorList>
    </citation>
    <scope>NUCLEOTIDE SEQUENCE [LARGE SCALE GENOMIC DNA]</scope>
    <source>
        <strain evidence="16">VKM Ac-2121</strain>
    </source>
</reference>
<keyword evidence="16" id="KW-1185">Reference proteome</keyword>
<evidence type="ECO:0000256" key="8">
    <source>
        <dbReference type="ARBA" id="ARBA00023136"/>
    </source>
</evidence>
<dbReference type="InterPro" id="IPR046342">
    <property type="entry name" value="CBS_dom_sf"/>
</dbReference>
<evidence type="ECO:0000256" key="2">
    <source>
        <dbReference type="ARBA" id="ARBA00006337"/>
    </source>
</evidence>
<dbReference type="PANTHER" id="PTHR22777:SF32">
    <property type="entry name" value="UPF0053 INNER MEMBRANE PROTEIN YFJD"/>
    <property type="match status" value="1"/>
</dbReference>
<dbReference type="Pfam" id="PF03471">
    <property type="entry name" value="CorC_HlyC"/>
    <property type="match status" value="1"/>
</dbReference>
<evidence type="ECO:0000256" key="10">
    <source>
        <dbReference type="PROSITE-ProRule" id="PRU01193"/>
    </source>
</evidence>
<sequence>MLTVQLLIAALALVAVGGWLAATDAALGVLSRSDLLDMANHSRSANALRAIAGDLSAHVNVVNFSRIAAETTAAVFVTAVLVVVVDQLWLALLLAILIMAAVSFVLVGSSPRSVGRAHARAVLGTSASAVHVLRVALGPVAHGLVALGNRVTPGTGRSAGFSSEEQLLSMVDEATEQDVLEQDDRELIHSIFEFNDTLVREVMVPRTDMVTIESTASVGAGMGLLLSRGISRLPVIGDGADDVVGVLYLRDVARHTYERPDDADAVAELARPALFVPESKKADELLRQMQLESNHLAMVVDEYGGIAGLVTLEDLIEELVGDISDEYDRDVDLFEETAPGVYRVSARLPVGELGELFELDLEDDDVDSVGGLLTKAYGRLPERGATARIDGVILEAEQADPRRGTISTVIVRRDPDYDPTREPTTGPIVVIDESGEPQDDEGPRLGSAEPTGDVEAGSGPSGATTSEKPRGKKAGGRSSTSPASDTSPTDGAAGKKTAVAKADAAKTGAAKTGPTKTSSTKNSGTKTSTTKTSTTKTSTTKSKTTKPQDEDAR</sequence>
<gene>
    <name evidence="15" type="ORF">SAMN06295885_1162</name>
</gene>
<dbReference type="InterPro" id="IPR016169">
    <property type="entry name" value="FAD-bd_PCMH_sub2"/>
</dbReference>
<dbReference type="CDD" id="cd04590">
    <property type="entry name" value="CBS_pair_CorC_HlyC_assoc"/>
    <property type="match status" value="1"/>
</dbReference>
<keyword evidence="4 10" id="KW-0812">Transmembrane</keyword>
<feature type="region of interest" description="Disordered" evidence="11">
    <location>
        <begin position="405"/>
        <end position="553"/>
    </location>
</feature>
<organism evidence="15 16">
    <name type="scientific">Rathayibacter oskolensis</name>
    <dbReference type="NCBI Taxonomy" id="1891671"/>
    <lineage>
        <taxon>Bacteria</taxon>
        <taxon>Bacillati</taxon>
        <taxon>Actinomycetota</taxon>
        <taxon>Actinomycetes</taxon>
        <taxon>Micrococcales</taxon>
        <taxon>Microbacteriaceae</taxon>
        <taxon>Rathayibacter</taxon>
    </lineage>
</organism>
<feature type="compositionally biased region" description="Basic and acidic residues" evidence="11">
    <location>
        <begin position="411"/>
        <end position="421"/>
    </location>
</feature>
<dbReference type="SMART" id="SM00116">
    <property type="entry name" value="CBS"/>
    <property type="match status" value="2"/>
</dbReference>
<accession>A0A1X7NFP7</accession>
<feature type="domain" description="CNNM transmembrane" evidence="14">
    <location>
        <begin position="1"/>
        <end position="184"/>
    </location>
</feature>
<name>A0A1X7NFP7_9MICO</name>
<keyword evidence="6 10" id="KW-1133">Transmembrane helix</keyword>
<dbReference type="STRING" id="1891671.SAMN06295885_1162"/>
<dbReference type="SUPFAM" id="SSF56176">
    <property type="entry name" value="FAD-binding/transporter-associated domain-like"/>
    <property type="match status" value="1"/>
</dbReference>
<dbReference type="PROSITE" id="PS51371">
    <property type="entry name" value="CBS"/>
    <property type="match status" value="2"/>
</dbReference>
<evidence type="ECO:0000256" key="12">
    <source>
        <dbReference type="SAM" id="Phobius"/>
    </source>
</evidence>
<evidence type="ECO:0000259" key="13">
    <source>
        <dbReference type="PROSITE" id="PS51371"/>
    </source>
</evidence>
<evidence type="ECO:0000256" key="3">
    <source>
        <dbReference type="ARBA" id="ARBA00022475"/>
    </source>
</evidence>
<protein>
    <submittedName>
        <fullName evidence="15">Hemolysin, contains CBS domains</fullName>
    </submittedName>
</protein>
<dbReference type="Pfam" id="PF01595">
    <property type="entry name" value="CNNM"/>
    <property type="match status" value="1"/>
</dbReference>
<dbReference type="PROSITE" id="PS51846">
    <property type="entry name" value="CNNM"/>
    <property type="match status" value="1"/>
</dbReference>
<evidence type="ECO:0000256" key="9">
    <source>
        <dbReference type="PROSITE-ProRule" id="PRU00703"/>
    </source>
</evidence>
<evidence type="ECO:0000313" key="15">
    <source>
        <dbReference type="EMBL" id="SMH35840.1"/>
    </source>
</evidence>
<feature type="transmembrane region" description="Helical" evidence="12">
    <location>
        <begin position="88"/>
        <end position="107"/>
    </location>
</feature>
<feature type="domain" description="CBS" evidence="13">
    <location>
        <begin position="269"/>
        <end position="326"/>
    </location>
</feature>
<comment type="similarity">
    <text evidence="2">Belongs to the UPF0053 family.</text>
</comment>
<evidence type="ECO:0000313" key="16">
    <source>
        <dbReference type="Proteomes" id="UP000193711"/>
    </source>
</evidence>
<dbReference type="PANTHER" id="PTHR22777">
    <property type="entry name" value="HEMOLYSIN-RELATED"/>
    <property type="match status" value="1"/>
</dbReference>
<evidence type="ECO:0000256" key="6">
    <source>
        <dbReference type="ARBA" id="ARBA00022989"/>
    </source>
</evidence>
<dbReference type="InterPro" id="IPR002550">
    <property type="entry name" value="CNNM"/>
</dbReference>
<evidence type="ECO:0000256" key="4">
    <source>
        <dbReference type="ARBA" id="ARBA00022692"/>
    </source>
</evidence>
<dbReference type="AlphaFoldDB" id="A0A1X7NFP7"/>
<evidence type="ECO:0000256" key="7">
    <source>
        <dbReference type="ARBA" id="ARBA00023122"/>
    </source>
</evidence>
<comment type="subcellular location">
    <subcellularLocation>
        <location evidence="1">Cell membrane</location>
        <topology evidence="1">Multi-pass membrane protein</topology>
    </subcellularLocation>
</comment>
<dbReference type="FunFam" id="3.10.580.10:FF:000002">
    <property type="entry name" value="Magnesium/cobalt efflux protein CorC"/>
    <property type="match status" value="1"/>
</dbReference>
<feature type="domain" description="CBS" evidence="13">
    <location>
        <begin position="203"/>
        <end position="263"/>
    </location>
</feature>
<evidence type="ECO:0000256" key="11">
    <source>
        <dbReference type="SAM" id="MobiDB-lite"/>
    </source>
</evidence>
<dbReference type="SUPFAM" id="SSF54631">
    <property type="entry name" value="CBS-domain pair"/>
    <property type="match status" value="1"/>
</dbReference>
<dbReference type="EMBL" id="FXBM01000001">
    <property type="protein sequence ID" value="SMH35840.1"/>
    <property type="molecule type" value="Genomic_DNA"/>
</dbReference>
<dbReference type="InterPro" id="IPR036318">
    <property type="entry name" value="FAD-bd_PCMH-like_sf"/>
</dbReference>
<feature type="compositionally biased region" description="Low complexity" evidence="11">
    <location>
        <begin position="478"/>
        <end position="542"/>
    </location>
</feature>
<keyword evidence="7 9" id="KW-0129">CBS domain</keyword>
<dbReference type="Gene3D" id="3.10.580.10">
    <property type="entry name" value="CBS-domain"/>
    <property type="match status" value="1"/>
</dbReference>
<dbReference type="RefSeq" id="WP_085475584.1">
    <property type="nucleotide sequence ID" value="NZ_FXBM01000001.1"/>
</dbReference>
<dbReference type="Gene3D" id="3.30.465.10">
    <property type="match status" value="1"/>
</dbReference>
<evidence type="ECO:0000256" key="5">
    <source>
        <dbReference type="ARBA" id="ARBA00022737"/>
    </source>
</evidence>
<dbReference type="Pfam" id="PF00571">
    <property type="entry name" value="CBS"/>
    <property type="match status" value="2"/>
</dbReference>
<dbReference type="InterPro" id="IPR044751">
    <property type="entry name" value="Ion_transp-like_CBS"/>
</dbReference>
<dbReference type="SMART" id="SM01091">
    <property type="entry name" value="CorC_HlyC"/>
    <property type="match status" value="1"/>
</dbReference>